<comment type="caution">
    <text evidence="2">The sequence shown here is derived from an EMBL/GenBank/DDBJ whole genome shotgun (WGS) entry which is preliminary data.</text>
</comment>
<feature type="region of interest" description="Disordered" evidence="1">
    <location>
        <begin position="1"/>
        <end position="34"/>
    </location>
</feature>
<feature type="compositionally biased region" description="Basic residues" evidence="1">
    <location>
        <begin position="342"/>
        <end position="352"/>
    </location>
</feature>
<dbReference type="AlphaFoldDB" id="A0AAI9UFG1"/>
<gene>
    <name evidence="2" type="ORF">CCUS01_10062</name>
</gene>
<protein>
    <submittedName>
        <fullName evidence="2">Uncharacterized protein</fullName>
    </submittedName>
</protein>
<proteinExistence type="predicted"/>
<evidence type="ECO:0000313" key="2">
    <source>
        <dbReference type="EMBL" id="KAK1456315.1"/>
    </source>
</evidence>
<evidence type="ECO:0000313" key="3">
    <source>
        <dbReference type="Proteomes" id="UP001239213"/>
    </source>
</evidence>
<reference evidence="2" key="1">
    <citation type="submission" date="2016-11" db="EMBL/GenBank/DDBJ databases">
        <title>The genome sequence of Colletotrichum cuscutae.</title>
        <authorList>
            <person name="Baroncelli R."/>
        </authorList>
    </citation>
    <scope>NUCLEOTIDE SEQUENCE</scope>
    <source>
        <strain evidence="2">IMI 304802</strain>
    </source>
</reference>
<name>A0AAI9UFG1_9PEZI</name>
<feature type="region of interest" description="Disordered" evidence="1">
    <location>
        <begin position="330"/>
        <end position="365"/>
    </location>
</feature>
<accession>A0AAI9UFG1</accession>
<dbReference type="EMBL" id="MPDP01000286">
    <property type="protein sequence ID" value="KAK1456315.1"/>
    <property type="molecule type" value="Genomic_DNA"/>
</dbReference>
<feature type="compositionally biased region" description="Basic and acidic residues" evidence="1">
    <location>
        <begin position="897"/>
        <end position="911"/>
    </location>
</feature>
<organism evidence="2 3">
    <name type="scientific">Colletotrichum cuscutae</name>
    <dbReference type="NCBI Taxonomy" id="1209917"/>
    <lineage>
        <taxon>Eukaryota</taxon>
        <taxon>Fungi</taxon>
        <taxon>Dikarya</taxon>
        <taxon>Ascomycota</taxon>
        <taxon>Pezizomycotina</taxon>
        <taxon>Sordariomycetes</taxon>
        <taxon>Hypocreomycetidae</taxon>
        <taxon>Glomerellales</taxon>
        <taxon>Glomerellaceae</taxon>
        <taxon>Colletotrichum</taxon>
        <taxon>Colletotrichum acutatum species complex</taxon>
    </lineage>
</organism>
<sequence length="1134" mass="126236">MFGTNLETFAKKRGRSEQALRRSGRSDGGANDYQGVAETDLYKGLGRREDKTKAEETVKPNILASRARPVEARKGRLREFGTTGEIAGSRSLYGSHKVVTRIAPVCGKGVYRSCTNGYRQSWLSSRVGYLGRKRYGPAVWQVAETGNETFKPWGVAEEHRQLVKNGRERGMRMATEISTQGTNAGLRGETTLGEYLLYLKFRPEVRVPAKQRWTGGYLTLPCLAMIDHSFPNMKLKMGKVGRFGYLVARNVTGDGKMDGHLHLLYLDFKVPSTTRPRNTLINTCHSRITLSLFPSLISSAFFFLSSWLLRVDLRNARGVPGEKEAICRYCDGQPQPDGKREREKKKEKKKKQTNQDALRTPSQAGCASSPLDLATLWLPGYPRQAYLLLKARDMDDEDAFYTTKERSRYSSGGPGKEKIEYVRAPVVAMALIQVQPVAMEGGTPLFNFIISTLDAIYNAKLEWGGSQRLYKGATDTCYVPIVGVTYVTVHCLGVQKILRNKHQLLAARMARFGFDGLDDTPFAINDATVVRFHADCKPHSTGTRLQQQGTRATSLGVGKALQQSNARHDRSHLDAHASAALRERASKCDGVGTAYSNPRDDDGWVALLGVVARLRALNRAVKLSGVRFDSCARIAPMRSMFEGLRLNKSIGAAASRFARPTSFDLKELRRIAGEVLSCTPVGSESRMRKVPKMTTQDTLPIGRPYPCFTVESMAWQQRICSELASTAGALRSRLGRFRYVPITEARHMQTTSIGSERWRAPIRDWGAGGKGKDTRHINMILCVLSLRDGESLIRDGRLQYWDFAGCACIYGANGTGDPQPLTPMAGTTYITSMSGISMWNLWVFDWYEPLRKARLTAARRGGGGEDLALGKAFPTSRWFSTLSRLNVTSPPGPALLHHRDSSETAGKDNKTRPGKMRATSVNFAQLAEFLPFTAQPNCGNENAANLGKNLLFVFVFRTVISVRQSIFFLLLHVFLTPPPPSPSVNQGLIRNTPSSQQGNTSIAYPTCLIPIPPVTILHPADPSFNLPSSPRLPPDFETFRCPIDRTNIFYEYDVYLSHLWSLHWAEHLQDPLEPFSTKTMCSSFSYQNAVKHHREVGVDLELPSLQRQNPELDKLRVFHSSTSTIFCSDLYVAV</sequence>
<feature type="compositionally biased region" description="Polar residues" evidence="1">
    <location>
        <begin position="354"/>
        <end position="365"/>
    </location>
</feature>
<dbReference type="Proteomes" id="UP001239213">
    <property type="component" value="Unassembled WGS sequence"/>
</dbReference>
<feature type="region of interest" description="Disordered" evidence="1">
    <location>
        <begin position="890"/>
        <end position="915"/>
    </location>
</feature>
<keyword evidence="3" id="KW-1185">Reference proteome</keyword>
<evidence type="ECO:0000256" key="1">
    <source>
        <dbReference type="SAM" id="MobiDB-lite"/>
    </source>
</evidence>